<dbReference type="EMBL" id="ACIL03000007">
    <property type="protein sequence ID" value="ESL03838.1"/>
    <property type="molecule type" value="Genomic_DNA"/>
</dbReference>
<feature type="transmembrane region" description="Helical" evidence="1">
    <location>
        <begin position="7"/>
        <end position="30"/>
    </location>
</feature>
<comment type="caution">
    <text evidence="3">The sequence shown here is derived from an EMBL/GenBank/DDBJ whole genome shotgun (WGS) entry which is preliminary data.</text>
</comment>
<keyword evidence="1" id="KW-1133">Transmembrane helix</keyword>
<feature type="transmembrane region" description="Helical" evidence="1">
    <location>
        <begin position="42"/>
        <end position="60"/>
    </location>
</feature>
<dbReference type="OrthoDB" id="2087705at2"/>
<feature type="transmembrane region" description="Helical" evidence="1">
    <location>
        <begin position="120"/>
        <end position="142"/>
    </location>
</feature>
<accession>V2Y4G3</accession>
<feature type="domain" description="DUF1468" evidence="2">
    <location>
        <begin position="9"/>
        <end position="147"/>
    </location>
</feature>
<evidence type="ECO:0000256" key="1">
    <source>
        <dbReference type="SAM" id="Phobius"/>
    </source>
</evidence>
<dbReference type="Proteomes" id="UP000018227">
    <property type="component" value="Unassembled WGS sequence"/>
</dbReference>
<keyword evidence="1" id="KW-0812">Transmembrane</keyword>
<sequence length="152" mass="16832">MKKYNILCVLIFIVIAVVIYIGADAMPSGIRFTIGAGDWPKILSICLALLSVILFIQTMQKEKEKRKTVVFDIHSASFRRVLKGVGVLAIFGILLYFFGFFIGAFFMIPATMLLMGEKDIRLLAGVTIGVEAFTFVVFSIILKLSLPTGVLF</sequence>
<keyword evidence="1" id="KW-0472">Membrane</keyword>
<evidence type="ECO:0000259" key="2">
    <source>
        <dbReference type="Pfam" id="PF07331"/>
    </source>
</evidence>
<dbReference type="InterPro" id="IPR009936">
    <property type="entry name" value="DUF1468"/>
</dbReference>
<dbReference type="Pfam" id="PF07331">
    <property type="entry name" value="TctB"/>
    <property type="match status" value="1"/>
</dbReference>
<evidence type="ECO:0000313" key="3">
    <source>
        <dbReference type="EMBL" id="ESL03838.1"/>
    </source>
</evidence>
<dbReference type="RefSeq" id="WP_023353887.1">
    <property type="nucleotide sequence ID" value="NZ_KI535367.1"/>
</dbReference>
<organism evidence="3 4">
    <name type="scientific">Catonella morbi ATCC 51271</name>
    <dbReference type="NCBI Taxonomy" id="592026"/>
    <lineage>
        <taxon>Bacteria</taxon>
        <taxon>Bacillati</taxon>
        <taxon>Bacillota</taxon>
        <taxon>Clostridia</taxon>
        <taxon>Lachnospirales</taxon>
        <taxon>Lachnospiraceae</taxon>
        <taxon>Catonella</taxon>
    </lineage>
</organism>
<dbReference type="HOGENOM" id="CLU_110735_2_1_9"/>
<evidence type="ECO:0000313" key="4">
    <source>
        <dbReference type="Proteomes" id="UP000018227"/>
    </source>
</evidence>
<keyword evidence="4" id="KW-1185">Reference proteome</keyword>
<gene>
    <name evidence="3" type="ORF">GCWU0000282_001005</name>
</gene>
<protein>
    <recommendedName>
        <fullName evidence="2">DUF1468 domain-containing protein</fullName>
    </recommendedName>
</protein>
<dbReference type="AlphaFoldDB" id="V2Y4G3"/>
<dbReference type="STRING" id="592026.GCWU0000282_001005"/>
<name>V2Y4G3_9FIRM</name>
<reference evidence="3 4" key="1">
    <citation type="submission" date="2013-06" db="EMBL/GenBank/DDBJ databases">
        <authorList>
            <person name="Weinstock G."/>
            <person name="Sodergren E."/>
            <person name="Clifton S."/>
            <person name="Fulton L."/>
            <person name="Fulton B."/>
            <person name="Courtney L."/>
            <person name="Fronick C."/>
            <person name="Harrison M."/>
            <person name="Strong C."/>
            <person name="Farmer C."/>
            <person name="Delahaunty K."/>
            <person name="Markovic C."/>
            <person name="Hall O."/>
            <person name="Minx P."/>
            <person name="Tomlinson C."/>
            <person name="Mitreva M."/>
            <person name="Nelson J."/>
            <person name="Hou S."/>
            <person name="Wollam A."/>
            <person name="Pepin K.H."/>
            <person name="Johnson M."/>
            <person name="Bhonagiri V."/>
            <person name="Nash W.E."/>
            <person name="Warren W."/>
            <person name="Chinwalla A."/>
            <person name="Mardis E.R."/>
            <person name="Wilson R.K."/>
        </authorList>
    </citation>
    <scope>NUCLEOTIDE SEQUENCE [LARGE SCALE GENOMIC DNA]</scope>
    <source>
        <strain evidence="3 4">ATCC 51271</strain>
    </source>
</reference>
<proteinExistence type="predicted"/>
<feature type="transmembrane region" description="Helical" evidence="1">
    <location>
        <begin position="81"/>
        <end position="108"/>
    </location>
</feature>